<evidence type="ECO:0000313" key="3">
    <source>
        <dbReference type="Proteomes" id="UP000557566"/>
    </source>
</evidence>
<proteinExistence type="predicted"/>
<feature type="region of interest" description="Disordered" evidence="1">
    <location>
        <begin position="1"/>
        <end position="20"/>
    </location>
</feature>
<name>A0A8H4LTC8_9HYPO</name>
<dbReference type="Proteomes" id="UP000557566">
    <property type="component" value="Unassembled WGS sequence"/>
</dbReference>
<dbReference type="AlphaFoldDB" id="A0A8H4LTC8"/>
<gene>
    <name evidence="2" type="ORF">G6O67_006980</name>
</gene>
<evidence type="ECO:0000313" key="2">
    <source>
        <dbReference type="EMBL" id="KAF4504980.1"/>
    </source>
</evidence>
<reference evidence="2 3" key="1">
    <citation type="journal article" date="2020" name="Genome Biol. Evol.">
        <title>A new high-quality draft genome assembly of the Chinese cordyceps Ophiocordyceps sinensis.</title>
        <authorList>
            <person name="Shu R."/>
            <person name="Zhang J."/>
            <person name="Meng Q."/>
            <person name="Zhang H."/>
            <person name="Zhou G."/>
            <person name="Li M."/>
            <person name="Wu P."/>
            <person name="Zhao Y."/>
            <person name="Chen C."/>
            <person name="Qin Q."/>
        </authorList>
    </citation>
    <scope>NUCLEOTIDE SEQUENCE [LARGE SCALE GENOMIC DNA]</scope>
    <source>
        <strain evidence="2 3">IOZ07</strain>
    </source>
</reference>
<evidence type="ECO:0000256" key="1">
    <source>
        <dbReference type="SAM" id="MobiDB-lite"/>
    </source>
</evidence>
<comment type="caution">
    <text evidence="2">The sequence shown here is derived from an EMBL/GenBank/DDBJ whole genome shotgun (WGS) entry which is preliminary data.</text>
</comment>
<accession>A0A8H4LTC8</accession>
<keyword evidence="3" id="KW-1185">Reference proteome</keyword>
<sequence>MMDADISREEVDSGDGPHHDTLVDMAHTLTQYVGLQHIAFEKGTADSAKKLVEESLATFAVGAMEGRYQALEKELNDFLSQSIN</sequence>
<protein>
    <submittedName>
        <fullName evidence="2">Uncharacterized protein</fullName>
    </submittedName>
</protein>
<dbReference type="EMBL" id="JAAVMX010000008">
    <property type="protein sequence ID" value="KAF4504980.1"/>
    <property type="molecule type" value="Genomic_DNA"/>
</dbReference>
<organism evidence="2 3">
    <name type="scientific">Ophiocordyceps sinensis</name>
    <dbReference type="NCBI Taxonomy" id="72228"/>
    <lineage>
        <taxon>Eukaryota</taxon>
        <taxon>Fungi</taxon>
        <taxon>Dikarya</taxon>
        <taxon>Ascomycota</taxon>
        <taxon>Pezizomycotina</taxon>
        <taxon>Sordariomycetes</taxon>
        <taxon>Hypocreomycetidae</taxon>
        <taxon>Hypocreales</taxon>
        <taxon>Ophiocordycipitaceae</taxon>
        <taxon>Ophiocordyceps</taxon>
    </lineage>
</organism>